<dbReference type="PANTHER" id="PTHR10704">
    <property type="entry name" value="CARBOHYDRATE SULFOTRANSFERASE"/>
    <property type="match status" value="1"/>
</dbReference>
<name>A0A518D189_9BACT</name>
<dbReference type="GO" id="GO:0006044">
    <property type="term" value="P:N-acetylglucosamine metabolic process"/>
    <property type="evidence" value="ECO:0007669"/>
    <property type="project" value="TreeGrafter"/>
</dbReference>
<evidence type="ECO:0000313" key="1">
    <source>
        <dbReference type="EMBL" id="QDU85230.1"/>
    </source>
</evidence>
<evidence type="ECO:0008006" key="3">
    <source>
        <dbReference type="Google" id="ProtNLM"/>
    </source>
</evidence>
<dbReference type="GO" id="GO:0006790">
    <property type="term" value="P:sulfur compound metabolic process"/>
    <property type="evidence" value="ECO:0007669"/>
    <property type="project" value="TreeGrafter"/>
</dbReference>
<dbReference type="InterPro" id="IPR051135">
    <property type="entry name" value="Gal/GlcNAc/GalNAc_ST"/>
</dbReference>
<dbReference type="GO" id="GO:0001517">
    <property type="term" value="F:N-acetylglucosamine 6-O-sulfotransferase activity"/>
    <property type="evidence" value="ECO:0007669"/>
    <property type="project" value="TreeGrafter"/>
</dbReference>
<evidence type="ECO:0000313" key="2">
    <source>
        <dbReference type="Proteomes" id="UP000319342"/>
    </source>
</evidence>
<dbReference type="AlphaFoldDB" id="A0A518D189"/>
<organism evidence="1 2">
    <name type="scientific">Rohdeia mirabilis</name>
    <dbReference type="NCBI Taxonomy" id="2528008"/>
    <lineage>
        <taxon>Bacteria</taxon>
        <taxon>Pseudomonadati</taxon>
        <taxon>Planctomycetota</taxon>
        <taxon>Planctomycetia</taxon>
        <taxon>Planctomycetia incertae sedis</taxon>
        <taxon>Rohdeia</taxon>
    </lineage>
</organism>
<keyword evidence="2" id="KW-1185">Reference proteome</keyword>
<sequence length="306" mass="34166">MDTRIPLVYVLSNGRSGSTLLELLLGNHPRTWTVGELQVLPHDLVHETASCGCGTRTSECAFWTEVLDGAELANERADLTQFRATRNHGKVLRREHFTDLLAGAVARPRQGRAAAYGELNHALLERVRAEATRRRGGEVDWIVDASKDPYRLLWLADSGRFDLRVVHLIKDPRAFVHSMTRGEGGPRPADVLRLASRWAIENTAMQRLVARAFDPSQVRTVRYETLAGSPRETLDDLGAWLGLDFPADWHEGAFRSGESHAVSGNQTRFRAGGVRLDERWREQAPAWVKNTVWLATAPARAALAPR</sequence>
<dbReference type="RefSeq" id="WP_145188207.1">
    <property type="nucleotide sequence ID" value="NZ_CP036290.1"/>
</dbReference>
<dbReference type="PANTHER" id="PTHR10704:SF40">
    <property type="entry name" value="CARBOHYDRATE SULFOTRANSFERASE 4"/>
    <property type="match status" value="1"/>
</dbReference>
<dbReference type="Gene3D" id="3.40.50.300">
    <property type="entry name" value="P-loop containing nucleotide triphosphate hydrolases"/>
    <property type="match status" value="1"/>
</dbReference>
<dbReference type="Pfam" id="PF13469">
    <property type="entry name" value="Sulfotransfer_3"/>
    <property type="match status" value="1"/>
</dbReference>
<reference evidence="1 2" key="1">
    <citation type="submission" date="2019-02" db="EMBL/GenBank/DDBJ databases">
        <title>Deep-cultivation of Planctomycetes and their phenomic and genomic characterization uncovers novel biology.</title>
        <authorList>
            <person name="Wiegand S."/>
            <person name="Jogler M."/>
            <person name="Boedeker C."/>
            <person name="Pinto D."/>
            <person name="Vollmers J."/>
            <person name="Rivas-Marin E."/>
            <person name="Kohn T."/>
            <person name="Peeters S.H."/>
            <person name="Heuer A."/>
            <person name="Rast P."/>
            <person name="Oberbeckmann S."/>
            <person name="Bunk B."/>
            <person name="Jeske O."/>
            <person name="Meyerdierks A."/>
            <person name="Storesund J.E."/>
            <person name="Kallscheuer N."/>
            <person name="Luecker S."/>
            <person name="Lage O.M."/>
            <person name="Pohl T."/>
            <person name="Merkel B.J."/>
            <person name="Hornburger P."/>
            <person name="Mueller R.-W."/>
            <person name="Bruemmer F."/>
            <person name="Labrenz M."/>
            <person name="Spormann A.M."/>
            <person name="Op den Camp H."/>
            <person name="Overmann J."/>
            <person name="Amann R."/>
            <person name="Jetten M.S.M."/>
            <person name="Mascher T."/>
            <person name="Medema M.H."/>
            <person name="Devos D.P."/>
            <person name="Kaster A.-K."/>
            <person name="Ovreas L."/>
            <person name="Rohde M."/>
            <person name="Galperin M.Y."/>
            <person name="Jogler C."/>
        </authorList>
    </citation>
    <scope>NUCLEOTIDE SEQUENCE [LARGE SCALE GENOMIC DNA]</scope>
    <source>
        <strain evidence="1 2">Pla163</strain>
    </source>
</reference>
<dbReference type="InterPro" id="IPR027417">
    <property type="entry name" value="P-loop_NTPase"/>
</dbReference>
<proteinExistence type="predicted"/>
<dbReference type="OrthoDB" id="663914at2"/>
<gene>
    <name evidence="1" type="ORF">Pla163_23580</name>
</gene>
<dbReference type="SUPFAM" id="SSF52540">
    <property type="entry name" value="P-loop containing nucleoside triphosphate hydrolases"/>
    <property type="match status" value="1"/>
</dbReference>
<protein>
    <recommendedName>
        <fullName evidence="3">Sulfotransferase domain protein</fullName>
    </recommendedName>
</protein>
<accession>A0A518D189</accession>
<dbReference type="Proteomes" id="UP000319342">
    <property type="component" value="Chromosome"/>
</dbReference>
<dbReference type="EMBL" id="CP036290">
    <property type="protein sequence ID" value="QDU85230.1"/>
    <property type="molecule type" value="Genomic_DNA"/>
</dbReference>